<dbReference type="RefSeq" id="WP_052135293.1">
    <property type="nucleotide sequence ID" value="NZ_CP009962.1"/>
</dbReference>
<name>A0A0A1FE75_9BURK</name>
<dbReference type="EMBL" id="CP009962">
    <property type="protein sequence ID" value="AIY42756.1"/>
    <property type="molecule type" value="Genomic_DNA"/>
</dbReference>
<keyword evidence="4" id="KW-0436">Ligase</keyword>
<dbReference type="InterPro" id="IPR000873">
    <property type="entry name" value="AMP-dep_synth/lig_dom"/>
</dbReference>
<dbReference type="InterPro" id="IPR042099">
    <property type="entry name" value="ANL_N_sf"/>
</dbReference>
<dbReference type="InterPro" id="IPR020845">
    <property type="entry name" value="AMP-binding_CS"/>
</dbReference>
<feature type="domain" description="AMP-dependent synthetase/ligase" evidence="3">
    <location>
        <begin position="13"/>
        <end position="388"/>
    </location>
</feature>
<protein>
    <submittedName>
        <fullName evidence="4">Long-chain-fatty-acid--CoA ligase</fullName>
        <ecNumber evidence="4">6.2.1.3</ecNumber>
    </submittedName>
</protein>
<dbReference type="PROSITE" id="PS00455">
    <property type="entry name" value="AMP_BINDING"/>
    <property type="match status" value="1"/>
</dbReference>
<evidence type="ECO:0000256" key="1">
    <source>
        <dbReference type="ARBA" id="ARBA00022741"/>
    </source>
</evidence>
<keyword evidence="5" id="KW-1185">Reference proteome</keyword>
<evidence type="ECO:0000259" key="3">
    <source>
        <dbReference type="Pfam" id="PF00501"/>
    </source>
</evidence>
<dbReference type="Proteomes" id="UP000030302">
    <property type="component" value="Chromosome"/>
</dbReference>
<dbReference type="OrthoDB" id="9766486at2"/>
<dbReference type="PANTHER" id="PTHR43272">
    <property type="entry name" value="LONG-CHAIN-FATTY-ACID--COA LIGASE"/>
    <property type="match status" value="1"/>
</dbReference>
<dbReference type="KEGG" id="care:LT85_3598"/>
<accession>A0A0A1FE75</accession>
<dbReference type="PANTHER" id="PTHR43272:SF33">
    <property type="entry name" value="AMP-BINDING DOMAIN-CONTAINING PROTEIN-RELATED"/>
    <property type="match status" value="1"/>
</dbReference>
<dbReference type="SUPFAM" id="SSF56801">
    <property type="entry name" value="Acetyl-CoA synthetase-like"/>
    <property type="match status" value="1"/>
</dbReference>
<dbReference type="Pfam" id="PF00501">
    <property type="entry name" value="AMP-binding"/>
    <property type="match status" value="1"/>
</dbReference>
<evidence type="ECO:0000256" key="2">
    <source>
        <dbReference type="ARBA" id="ARBA00022840"/>
    </source>
</evidence>
<dbReference type="STRING" id="279058.LT85_3598"/>
<proteinExistence type="predicted"/>
<evidence type="ECO:0000313" key="5">
    <source>
        <dbReference type="Proteomes" id="UP000030302"/>
    </source>
</evidence>
<dbReference type="GO" id="GO:0004467">
    <property type="term" value="F:long-chain fatty acid-CoA ligase activity"/>
    <property type="evidence" value="ECO:0007669"/>
    <property type="project" value="UniProtKB-EC"/>
</dbReference>
<evidence type="ECO:0000313" key="4">
    <source>
        <dbReference type="EMBL" id="AIY42756.1"/>
    </source>
</evidence>
<dbReference type="GO" id="GO:0005524">
    <property type="term" value="F:ATP binding"/>
    <property type="evidence" value="ECO:0007669"/>
    <property type="project" value="UniProtKB-KW"/>
</dbReference>
<keyword evidence="1" id="KW-0547">Nucleotide-binding</keyword>
<dbReference type="Pfam" id="PF23562">
    <property type="entry name" value="AMP-binding_C_3"/>
    <property type="match status" value="1"/>
</dbReference>
<reference evidence="5" key="1">
    <citation type="journal article" date="2014" name="Soil Biol. Biochem.">
        <title>Structure and function of bacterial communities in ageing soils: Insights from the Mendocino ecological staircase.</title>
        <authorList>
            <person name="Uroz S."/>
            <person name="Tech J.J."/>
            <person name="Sawaya N.A."/>
            <person name="Frey-Klett P."/>
            <person name="Leveau J.H.J."/>
        </authorList>
    </citation>
    <scope>NUCLEOTIDE SEQUENCE [LARGE SCALE GENOMIC DNA]</scope>
    <source>
        <strain evidence="5">Cal35</strain>
    </source>
</reference>
<dbReference type="Gene3D" id="3.40.50.12780">
    <property type="entry name" value="N-terminal domain of ligase-like"/>
    <property type="match status" value="1"/>
</dbReference>
<sequence>MNEQKNSVQMMLQWAAAKPNASWLFQPILGQWKTTTWAQGSDQVRRMAATLKAMNWAPGSRIGISGRNTAHWIMADLAITMAGHVSVGLYPKQASATTRYILEHSEAKAVFLGPMPDADDFMAAIPSSVCTISFPYQEAPVGQLKWDELVAATAPMALEAYQAPPPEALMTLIYTSGTTGNPKGVMLSYGNVLFAVYSIMNLVPSLGQECYFSYMPLAHAFERFAIALPSCYNGGEVHFLENVDKMGEQLAQVAPTRFFGVPLVYGRIQTAILHKMPQHKLDRLMAIPLLRTIIRRKIRVAVGLQHVRFCLSGAAPIPAALLDWYKRNLGLVVLQGYAPTEASVYSSACLPDQNRIGSVGKPPQNAGFKLSDDGEILFKHPGLMMGYYKDPESTRAAFTEDGYLRTGDKGRVDEDGYLYITGRIKDIFKTAKGKYVAPAPIECLLARDTDLENLLFIGSGMNQPVMAVTLTAAARGKPRAEVEQGLIAEMAAVNTTLEPHEKIAKCVVLKDAWNIENGLMTPTMKVKRNEVEKRYAGLMERELQIRSAVGWE</sequence>
<keyword evidence="2" id="KW-0067">ATP-binding</keyword>
<dbReference type="AlphaFoldDB" id="A0A0A1FE75"/>
<gene>
    <name evidence="4" type="ORF">LT85_3598</name>
</gene>
<organism evidence="4 5">
    <name type="scientific">Collimonas arenae</name>
    <dbReference type="NCBI Taxonomy" id="279058"/>
    <lineage>
        <taxon>Bacteria</taxon>
        <taxon>Pseudomonadati</taxon>
        <taxon>Pseudomonadota</taxon>
        <taxon>Betaproteobacteria</taxon>
        <taxon>Burkholderiales</taxon>
        <taxon>Oxalobacteraceae</taxon>
        <taxon>Collimonas</taxon>
    </lineage>
</organism>
<dbReference type="EC" id="6.2.1.3" evidence="4"/>
<dbReference type="HOGENOM" id="CLU_000022_45_5_4"/>
<dbReference type="GO" id="GO:0016020">
    <property type="term" value="C:membrane"/>
    <property type="evidence" value="ECO:0007669"/>
    <property type="project" value="TreeGrafter"/>
</dbReference>